<dbReference type="Pfam" id="PF04265">
    <property type="entry name" value="TPK_B1_binding"/>
    <property type="match status" value="1"/>
</dbReference>
<reference evidence="6 7" key="2">
    <citation type="journal article" date="2007" name="BMC Biol.">
        <title>A 100%-complete sequence reveals unusually simple genomic features in the hot-spring red alga Cyanidioschyzon merolae.</title>
        <authorList>
            <person name="Nozaki H."/>
            <person name="Takano H."/>
            <person name="Misumi O."/>
            <person name="Terasawa K."/>
            <person name="Matsuzaki M."/>
            <person name="Maruyama S."/>
            <person name="Nishida K."/>
            <person name="Yagisawa F."/>
            <person name="Yoshida Y."/>
            <person name="Fujiwara T."/>
            <person name="Takio S."/>
            <person name="Tamura K."/>
            <person name="Chung S.J."/>
            <person name="Nakamura S."/>
            <person name="Kuroiwa H."/>
            <person name="Tanaka K."/>
            <person name="Sato N."/>
            <person name="Kuroiwa T."/>
        </authorList>
    </citation>
    <scope>NUCLEOTIDE SEQUENCE [LARGE SCALE GENOMIC DNA]</scope>
    <source>
        <strain evidence="6 7">10D</strain>
    </source>
</reference>
<protein>
    <submittedName>
        <fullName evidence="6">Similar to thiamin pyrophosphokinase</fullName>
    </submittedName>
</protein>
<dbReference type="GO" id="GO:0005524">
    <property type="term" value="F:ATP binding"/>
    <property type="evidence" value="ECO:0007669"/>
    <property type="project" value="UniProtKB-KW"/>
</dbReference>
<keyword evidence="2" id="KW-0547">Nucleotide-binding</keyword>
<dbReference type="EMBL" id="AP006490">
    <property type="protein sequence ID" value="BAM79721.1"/>
    <property type="molecule type" value="Genomic_DNA"/>
</dbReference>
<evidence type="ECO:0000256" key="3">
    <source>
        <dbReference type="ARBA" id="ARBA00022777"/>
    </source>
</evidence>
<dbReference type="eggNOG" id="KOG3153">
    <property type="taxonomic scope" value="Eukaryota"/>
</dbReference>
<dbReference type="GO" id="GO:0006772">
    <property type="term" value="P:thiamine metabolic process"/>
    <property type="evidence" value="ECO:0007669"/>
    <property type="project" value="InterPro"/>
</dbReference>
<dbReference type="OrthoDB" id="25149at2759"/>
<keyword evidence="1" id="KW-0808">Transferase</keyword>
<evidence type="ECO:0000256" key="4">
    <source>
        <dbReference type="ARBA" id="ARBA00022840"/>
    </source>
</evidence>
<dbReference type="GeneID" id="16993353"/>
<dbReference type="Proteomes" id="UP000007014">
    <property type="component" value="Chromosome 8"/>
</dbReference>
<dbReference type="RefSeq" id="XP_005536007.1">
    <property type="nucleotide sequence ID" value="XM_005535950.1"/>
</dbReference>
<dbReference type="InterPro" id="IPR036759">
    <property type="entry name" value="TPK_catalytic_sf"/>
</dbReference>
<dbReference type="NCBIfam" id="TIGR01378">
    <property type="entry name" value="thi_PPkinase"/>
    <property type="match status" value="1"/>
</dbReference>
<dbReference type="PANTHER" id="PTHR13622:SF8">
    <property type="entry name" value="THIAMIN PYROPHOSPHOKINASE 1"/>
    <property type="match status" value="1"/>
</dbReference>
<evidence type="ECO:0000256" key="2">
    <source>
        <dbReference type="ARBA" id="ARBA00022741"/>
    </source>
</evidence>
<dbReference type="Pfam" id="PF04263">
    <property type="entry name" value="TPK_catalytic"/>
    <property type="match status" value="1"/>
</dbReference>
<evidence type="ECO:0000256" key="1">
    <source>
        <dbReference type="ARBA" id="ARBA00022679"/>
    </source>
</evidence>
<dbReference type="GO" id="GO:0004788">
    <property type="term" value="F:thiamine diphosphokinase activity"/>
    <property type="evidence" value="ECO:0007669"/>
    <property type="project" value="InterPro"/>
</dbReference>
<dbReference type="AlphaFoldDB" id="M1UQD0"/>
<proteinExistence type="predicted"/>
<dbReference type="STRING" id="280699.M1UQD0"/>
<evidence type="ECO:0000313" key="6">
    <source>
        <dbReference type="EMBL" id="BAM79721.1"/>
    </source>
</evidence>
<dbReference type="SUPFAM" id="SSF63999">
    <property type="entry name" value="Thiamin pyrophosphokinase, catalytic domain"/>
    <property type="match status" value="1"/>
</dbReference>
<dbReference type="GO" id="GO:0009229">
    <property type="term" value="P:thiamine diphosphate biosynthetic process"/>
    <property type="evidence" value="ECO:0007669"/>
    <property type="project" value="InterPro"/>
</dbReference>
<dbReference type="SUPFAM" id="SSF63862">
    <property type="entry name" value="Thiamin pyrophosphokinase, substrate-binding domain"/>
    <property type="match status" value="1"/>
</dbReference>
<name>M1UQD0_CYAM1</name>
<feature type="domain" description="Thiamin pyrophosphokinase thiamin-binding" evidence="5">
    <location>
        <begin position="168"/>
        <end position="239"/>
    </location>
</feature>
<evidence type="ECO:0000259" key="5">
    <source>
        <dbReference type="SMART" id="SM00983"/>
    </source>
</evidence>
<gene>
    <name evidence="6" type="ORF">CYME_CMH016C</name>
</gene>
<dbReference type="KEGG" id="cme:CYME_CMH016C"/>
<dbReference type="InterPro" id="IPR006282">
    <property type="entry name" value="Thi_PPkinase"/>
</dbReference>
<sequence length="251" mass="27594">MPFSHNYGGLLRPKTRVVALADFWRCTALVVLNSPDRSLSNEQVHGLASACGFVVAADGGANWLRGTNVRPNVLVGDLDSVEDETRSFYEKSSVLCQSDPDESRNDFQKALTCLPDAFQRAVVIGGDGGRFDHLLANIHAMYADAMHHQHRDVVLLSSKSMAFVLRPGGHTIHIDECVEGPSCGMFPMGGPCNVRTRNLQWDVNSEGWNGRPLEFGSFISSSNRILGNSVLIWTDAFLLWTHEVRWPSPGG</sequence>
<dbReference type="CDD" id="cd07995">
    <property type="entry name" value="TPK"/>
    <property type="match status" value="1"/>
</dbReference>
<keyword evidence="3" id="KW-0418">Kinase</keyword>
<keyword evidence="7" id="KW-1185">Reference proteome</keyword>
<dbReference type="Gene3D" id="3.40.50.10240">
    <property type="entry name" value="Thiamin pyrophosphokinase, catalytic domain"/>
    <property type="match status" value="1"/>
</dbReference>
<dbReference type="SMART" id="SM00983">
    <property type="entry name" value="TPK_B1_binding"/>
    <property type="match status" value="1"/>
</dbReference>
<dbReference type="InterPro" id="IPR007373">
    <property type="entry name" value="Thiamin_PyroPKinase_B1-bd"/>
</dbReference>
<accession>M1UQD0</accession>
<dbReference type="PANTHER" id="PTHR13622">
    <property type="entry name" value="THIAMIN PYROPHOSPHOKINASE"/>
    <property type="match status" value="1"/>
</dbReference>
<dbReference type="GO" id="GO:0016301">
    <property type="term" value="F:kinase activity"/>
    <property type="evidence" value="ECO:0007669"/>
    <property type="project" value="UniProtKB-KW"/>
</dbReference>
<dbReference type="InterPro" id="IPR007371">
    <property type="entry name" value="TPK_catalytic"/>
</dbReference>
<dbReference type="GO" id="GO:0030975">
    <property type="term" value="F:thiamine binding"/>
    <property type="evidence" value="ECO:0007669"/>
    <property type="project" value="InterPro"/>
</dbReference>
<reference evidence="6 7" key="1">
    <citation type="journal article" date="2004" name="Nature">
        <title>Genome sequence of the ultrasmall unicellular red alga Cyanidioschyzon merolae 10D.</title>
        <authorList>
            <person name="Matsuzaki M."/>
            <person name="Misumi O."/>
            <person name="Shin-i T."/>
            <person name="Maruyama S."/>
            <person name="Takahara M."/>
            <person name="Miyagishima S."/>
            <person name="Mori T."/>
            <person name="Nishida K."/>
            <person name="Yagisawa F."/>
            <person name="Nishida K."/>
            <person name="Yoshida Y."/>
            <person name="Nishimura Y."/>
            <person name="Nakao S."/>
            <person name="Kobayashi T."/>
            <person name="Momoyama Y."/>
            <person name="Higashiyama T."/>
            <person name="Minoda A."/>
            <person name="Sano M."/>
            <person name="Nomoto H."/>
            <person name="Oishi K."/>
            <person name="Hayashi H."/>
            <person name="Ohta F."/>
            <person name="Nishizaka S."/>
            <person name="Haga S."/>
            <person name="Miura S."/>
            <person name="Morishita T."/>
            <person name="Kabeya Y."/>
            <person name="Terasawa K."/>
            <person name="Suzuki Y."/>
            <person name="Ishii Y."/>
            <person name="Asakawa S."/>
            <person name="Takano H."/>
            <person name="Ohta N."/>
            <person name="Kuroiwa H."/>
            <person name="Tanaka K."/>
            <person name="Shimizu N."/>
            <person name="Sugano S."/>
            <person name="Sato N."/>
            <person name="Nozaki H."/>
            <person name="Ogasawara N."/>
            <person name="Kohara Y."/>
            <person name="Kuroiwa T."/>
        </authorList>
    </citation>
    <scope>NUCLEOTIDE SEQUENCE [LARGE SCALE GENOMIC DNA]</scope>
    <source>
        <strain evidence="6 7">10D</strain>
    </source>
</reference>
<keyword evidence="4" id="KW-0067">ATP-binding</keyword>
<evidence type="ECO:0000313" key="7">
    <source>
        <dbReference type="Proteomes" id="UP000007014"/>
    </source>
</evidence>
<dbReference type="InterPro" id="IPR036371">
    <property type="entry name" value="TPK_B1-bd_sf"/>
</dbReference>
<organism evidence="6 7">
    <name type="scientific">Cyanidioschyzon merolae (strain NIES-3377 / 10D)</name>
    <name type="common">Unicellular red alga</name>
    <dbReference type="NCBI Taxonomy" id="280699"/>
    <lineage>
        <taxon>Eukaryota</taxon>
        <taxon>Rhodophyta</taxon>
        <taxon>Bangiophyceae</taxon>
        <taxon>Cyanidiales</taxon>
        <taxon>Cyanidiaceae</taxon>
        <taxon>Cyanidioschyzon</taxon>
    </lineage>
</organism>